<sequence>MKTTLLALSLISLSALSHAAAAPQDSPEGLALRSECAQKYSAGYAARDAAAKSDTDEYVFVYHKGQYKGEHVAGQTLDCTERQYAAYLNTVDPTRVMAAYPTAAGRPSIKAPRLPRTPSVGK</sequence>
<dbReference type="OrthoDB" id="8904242at2"/>
<evidence type="ECO:0000313" key="3">
    <source>
        <dbReference type="Proteomes" id="UP000235916"/>
    </source>
</evidence>
<evidence type="ECO:0000256" key="1">
    <source>
        <dbReference type="SAM" id="SignalP"/>
    </source>
</evidence>
<reference evidence="2 3" key="1">
    <citation type="submission" date="2018-01" db="EMBL/GenBank/DDBJ databases">
        <title>Draft genome sequence of Paucibacter aquatile CR182 isolated from freshwater of the Nakdong River.</title>
        <authorList>
            <person name="Choi A."/>
            <person name="Chung E.J."/>
        </authorList>
    </citation>
    <scope>NUCLEOTIDE SEQUENCE [LARGE SCALE GENOMIC DNA]</scope>
    <source>
        <strain evidence="2 3">CR182</strain>
    </source>
</reference>
<dbReference type="AlphaFoldDB" id="A0A2N8KXP8"/>
<organism evidence="2 3">
    <name type="scientific">Kinneretia aquatilis</name>
    <dbReference type="NCBI Taxonomy" id="2070761"/>
    <lineage>
        <taxon>Bacteria</taxon>
        <taxon>Pseudomonadati</taxon>
        <taxon>Pseudomonadota</taxon>
        <taxon>Betaproteobacteria</taxon>
        <taxon>Burkholderiales</taxon>
        <taxon>Sphaerotilaceae</taxon>
        <taxon>Roseateles</taxon>
    </lineage>
</organism>
<evidence type="ECO:0000313" key="2">
    <source>
        <dbReference type="EMBL" id="PND38235.1"/>
    </source>
</evidence>
<feature type="signal peptide" evidence="1">
    <location>
        <begin position="1"/>
        <end position="19"/>
    </location>
</feature>
<dbReference type="Proteomes" id="UP000235916">
    <property type="component" value="Unassembled WGS sequence"/>
</dbReference>
<feature type="chain" id="PRO_5014614590" evidence="1">
    <location>
        <begin position="20"/>
        <end position="122"/>
    </location>
</feature>
<accession>A0A2N8KXP8</accession>
<comment type="caution">
    <text evidence="2">The sequence shown here is derived from an EMBL/GenBank/DDBJ whole genome shotgun (WGS) entry which is preliminary data.</text>
</comment>
<keyword evidence="3" id="KW-1185">Reference proteome</keyword>
<name>A0A2N8KXP8_9BURK</name>
<proteinExistence type="predicted"/>
<keyword evidence="1" id="KW-0732">Signal</keyword>
<dbReference type="EMBL" id="POSP01000003">
    <property type="protein sequence ID" value="PND38235.1"/>
    <property type="molecule type" value="Genomic_DNA"/>
</dbReference>
<gene>
    <name evidence="2" type="ORF">C1O66_12350</name>
</gene>
<protein>
    <submittedName>
        <fullName evidence="2">Uncharacterized protein</fullName>
    </submittedName>
</protein>
<dbReference type="RefSeq" id="WP_102768154.1">
    <property type="nucleotide sequence ID" value="NZ_POSP01000003.1"/>
</dbReference>